<keyword evidence="4" id="KW-1185">Reference proteome</keyword>
<name>A0A6A5TD47_9PLEO</name>
<evidence type="ECO:0000313" key="3">
    <source>
        <dbReference type="EMBL" id="KAF1950124.1"/>
    </source>
</evidence>
<reference evidence="3" key="1">
    <citation type="journal article" date="2020" name="Stud. Mycol.">
        <title>101 Dothideomycetes genomes: a test case for predicting lifestyles and emergence of pathogens.</title>
        <authorList>
            <person name="Haridas S."/>
            <person name="Albert R."/>
            <person name="Binder M."/>
            <person name="Bloem J."/>
            <person name="Labutti K."/>
            <person name="Salamov A."/>
            <person name="Andreopoulos B."/>
            <person name="Baker S."/>
            <person name="Barry K."/>
            <person name="Bills G."/>
            <person name="Bluhm B."/>
            <person name="Cannon C."/>
            <person name="Castanera R."/>
            <person name="Culley D."/>
            <person name="Daum C."/>
            <person name="Ezra D."/>
            <person name="Gonzalez J."/>
            <person name="Henrissat B."/>
            <person name="Kuo A."/>
            <person name="Liang C."/>
            <person name="Lipzen A."/>
            <person name="Lutzoni F."/>
            <person name="Magnuson J."/>
            <person name="Mondo S."/>
            <person name="Nolan M."/>
            <person name="Ohm R."/>
            <person name="Pangilinan J."/>
            <person name="Park H.-J."/>
            <person name="Ramirez L."/>
            <person name="Alfaro M."/>
            <person name="Sun H."/>
            <person name="Tritt A."/>
            <person name="Yoshinaga Y."/>
            <person name="Zwiers L.-H."/>
            <person name="Turgeon B."/>
            <person name="Goodwin S."/>
            <person name="Spatafora J."/>
            <person name="Crous P."/>
            <person name="Grigoriev I."/>
        </authorList>
    </citation>
    <scope>NUCLEOTIDE SEQUENCE</scope>
    <source>
        <strain evidence="3">CBS 675.92</strain>
    </source>
</reference>
<sequence>MSLGPKKEVISLNELLAYAGIRGLPAFNLVSNPNAYTTEARTVNEDGTIRQINLVQIGPLLYTGANGSDFRYYRDVGEDVLVQAFNILNEQLKQPFRIVHFVASISNVPLRKASIRLKVFCEFVLMLKGLGDGVVNDTFEDKLTLFGEACELAARYMTTEARLIKQNMGKQKLVGNKSTEPQEESDQPKKPEYSLDEVKAHAAERFLESFNAVSDPASYTFENRRLLPASKGQEGGSAKNAEEVSADVLLVGYFGNMKRKTPVYARNNIIINAAERKLGAIYELKLYQGQDGAPLQELVRPWYEMSTIRFWPPYRTVGKTPQSSVLLNLDHLEHQAKRGTAMLSAFIELAFMLGGKKDKMHNMRNYEVLSLLEEACNEALPVLIRNARSRRSHRSKGTVSGDKNVATSSVVKTVKGQKRRRDESPNATKSPVRKQPRQISPGEWRPGPNPDVEFDSGLTSNLPPHFLQSSEEQAPLPAGPQPAPQPQNTPVRQSYAFSPNIAPGRPQPSRITQKLDRLNLSVASQQSMHPRPSFREQPDPSPFGPEQPHASIRPQAQGFPTIPSGDDALTPQAHVQYINALYDKAQKYDAIKHINIAELQSKAAKFDTYKGLNVEELQEQARKFKLTEHLNIPELHWKARRYDEFTSKYSDPEDQLRKMEEKAIEDGAKFKQEIEEQKQLVQDAERREQEEKIRAKRGEKLFLDQQKIAQTEKARADQEKARADQEHARAEAAEKQLENEKSRIETAEIQAQKEKARAEEAEKKLAQGMAPTINQEAFDTEKKRAEAVEALAGPEAARVITAEARANAATAQAAKLQTQLNAANAEVAKLKGFRKSMLDLVNKA</sequence>
<evidence type="ECO:0000313" key="4">
    <source>
        <dbReference type="Proteomes" id="UP000800035"/>
    </source>
</evidence>
<feature type="region of interest" description="Disordered" evidence="2">
    <location>
        <begin position="523"/>
        <end position="568"/>
    </location>
</feature>
<feature type="region of interest" description="Disordered" evidence="2">
    <location>
        <begin position="172"/>
        <end position="192"/>
    </location>
</feature>
<dbReference type="OrthoDB" id="10680869at2759"/>
<feature type="compositionally biased region" description="Basic and acidic residues" evidence="2">
    <location>
        <begin position="710"/>
        <end position="765"/>
    </location>
</feature>
<feature type="compositionally biased region" description="Pro residues" evidence="2">
    <location>
        <begin position="477"/>
        <end position="487"/>
    </location>
</feature>
<gene>
    <name evidence="3" type="ORF">CC80DRAFT_578743</name>
</gene>
<dbReference type="AlphaFoldDB" id="A0A6A5TD47"/>
<protein>
    <submittedName>
        <fullName evidence="3">Uncharacterized protein</fullName>
    </submittedName>
</protein>
<evidence type="ECO:0000256" key="2">
    <source>
        <dbReference type="SAM" id="MobiDB-lite"/>
    </source>
</evidence>
<feature type="region of interest" description="Disordered" evidence="2">
    <location>
        <begin position="709"/>
        <end position="774"/>
    </location>
</feature>
<feature type="coiled-coil region" evidence="1">
    <location>
        <begin position="799"/>
        <end position="826"/>
    </location>
</feature>
<organism evidence="3 4">
    <name type="scientific">Byssothecium circinans</name>
    <dbReference type="NCBI Taxonomy" id="147558"/>
    <lineage>
        <taxon>Eukaryota</taxon>
        <taxon>Fungi</taxon>
        <taxon>Dikarya</taxon>
        <taxon>Ascomycota</taxon>
        <taxon>Pezizomycotina</taxon>
        <taxon>Dothideomycetes</taxon>
        <taxon>Pleosporomycetidae</taxon>
        <taxon>Pleosporales</taxon>
        <taxon>Massarineae</taxon>
        <taxon>Massarinaceae</taxon>
        <taxon>Byssothecium</taxon>
    </lineage>
</organism>
<feature type="region of interest" description="Disordered" evidence="2">
    <location>
        <begin position="389"/>
        <end position="509"/>
    </location>
</feature>
<proteinExistence type="predicted"/>
<accession>A0A6A5TD47</accession>
<feature type="compositionally biased region" description="Polar residues" evidence="2">
    <location>
        <begin position="457"/>
        <end position="472"/>
    </location>
</feature>
<dbReference type="Proteomes" id="UP000800035">
    <property type="component" value="Unassembled WGS sequence"/>
</dbReference>
<feature type="compositionally biased region" description="Polar residues" evidence="2">
    <location>
        <begin position="488"/>
        <end position="497"/>
    </location>
</feature>
<keyword evidence="1" id="KW-0175">Coiled coil</keyword>
<dbReference type="EMBL" id="ML977028">
    <property type="protein sequence ID" value="KAF1950124.1"/>
    <property type="molecule type" value="Genomic_DNA"/>
</dbReference>
<evidence type="ECO:0000256" key="1">
    <source>
        <dbReference type="SAM" id="Coils"/>
    </source>
</evidence>